<keyword evidence="2" id="KW-1185">Reference proteome</keyword>
<protein>
    <recommendedName>
        <fullName evidence="3">DUF3126 domain-containing protein</fullName>
    </recommendedName>
</protein>
<dbReference type="PATRIC" id="fig|1526658.3.peg.924"/>
<dbReference type="EMBL" id="LGSZ01000078">
    <property type="protein sequence ID" value="KPH75608.1"/>
    <property type="molecule type" value="Genomic_DNA"/>
</dbReference>
<name>A0A0N0M832_9HYPH</name>
<proteinExistence type="predicted"/>
<evidence type="ECO:0000313" key="1">
    <source>
        <dbReference type="EMBL" id="KPH75608.1"/>
    </source>
</evidence>
<dbReference type="Pfam" id="PF11324">
    <property type="entry name" value="DUF3126"/>
    <property type="match status" value="1"/>
</dbReference>
<sequence>MDKTELAKLEGYLRRTFNNHGISVRARMKKNDSAEVYLADEFIGIIHVDDEDGDRSFNFTMAILDVDLED</sequence>
<organism evidence="1 2">
    <name type="scientific">Bosea vaviloviae</name>
    <dbReference type="NCBI Taxonomy" id="1526658"/>
    <lineage>
        <taxon>Bacteria</taxon>
        <taxon>Pseudomonadati</taxon>
        <taxon>Pseudomonadota</taxon>
        <taxon>Alphaproteobacteria</taxon>
        <taxon>Hyphomicrobiales</taxon>
        <taxon>Boseaceae</taxon>
        <taxon>Bosea</taxon>
    </lineage>
</organism>
<dbReference type="OrthoDB" id="7632283at2"/>
<accession>A0A0N0M832</accession>
<evidence type="ECO:0000313" key="2">
    <source>
        <dbReference type="Proteomes" id="UP000037822"/>
    </source>
</evidence>
<dbReference type="InterPro" id="IPR021473">
    <property type="entry name" value="DUF3126"/>
</dbReference>
<dbReference type="AlphaFoldDB" id="A0A0N0M832"/>
<evidence type="ECO:0008006" key="3">
    <source>
        <dbReference type="Google" id="ProtNLM"/>
    </source>
</evidence>
<dbReference type="RefSeq" id="WP_054141925.1">
    <property type="nucleotide sequence ID" value="NZ_LGSZ01000078.1"/>
</dbReference>
<reference evidence="1 2" key="1">
    <citation type="submission" date="2015-07" db="EMBL/GenBank/DDBJ databases">
        <title>Whole genome sequencing of Bosea vaviloviae isolated from cave pool.</title>
        <authorList>
            <person name="Tan N.E.H."/>
            <person name="Lee Y.P."/>
            <person name="Gan H.M."/>
            <person name="Barton H."/>
            <person name="Savka M.A."/>
        </authorList>
    </citation>
    <scope>NUCLEOTIDE SEQUENCE [LARGE SCALE GENOMIC DNA]</scope>
    <source>
        <strain evidence="1 2">SD260</strain>
    </source>
</reference>
<gene>
    <name evidence="1" type="ORF">AE618_24485</name>
</gene>
<comment type="caution">
    <text evidence="1">The sequence shown here is derived from an EMBL/GenBank/DDBJ whole genome shotgun (WGS) entry which is preliminary data.</text>
</comment>
<dbReference type="Proteomes" id="UP000037822">
    <property type="component" value="Unassembled WGS sequence"/>
</dbReference>